<comment type="subcellular location">
    <subcellularLocation>
        <location evidence="1">Bacterial microcompartment</location>
    </subcellularLocation>
</comment>
<dbReference type="SUPFAM" id="SSF159133">
    <property type="entry name" value="EutN/CcmL-like"/>
    <property type="match status" value="1"/>
</dbReference>
<dbReference type="EMBL" id="FLUO01000001">
    <property type="protein sequence ID" value="SBV91054.1"/>
    <property type="molecule type" value="Genomic_DNA"/>
</dbReference>
<dbReference type="GO" id="GO:0031469">
    <property type="term" value="C:bacterial microcompartment"/>
    <property type="evidence" value="ECO:0007669"/>
    <property type="project" value="UniProtKB-SubCell"/>
</dbReference>
<evidence type="ECO:0000313" key="3">
    <source>
        <dbReference type="EMBL" id="SBV91054.1"/>
    </source>
</evidence>
<dbReference type="InterPro" id="IPR036677">
    <property type="entry name" value="EutN_CcmL_sf"/>
</dbReference>
<accession>A0A212IV39</accession>
<sequence length="90" mass="9144">MLIGQVIGTVVASRKHDRLVGSKIQIVQPLAPRSGGAAGEPFVAVDAVGAGVGEQVLVVTGSAARVAVDKPDSPVDATIIGIIDQFDIEE</sequence>
<dbReference type="PANTHER" id="PTHR36539">
    <property type="entry name" value="ETHANOLAMINE UTILIZATION PROTEIN EUTN"/>
    <property type="match status" value="1"/>
</dbReference>
<dbReference type="AlphaFoldDB" id="A0A212IV39"/>
<protein>
    <submittedName>
        <fullName evidence="3">Putative carboxysome-like ethanolaminosome structural protein, ethanolamine utilization protein</fullName>
    </submittedName>
</protein>
<name>A0A212IV39_9PROT</name>
<dbReference type="InterPro" id="IPR004992">
    <property type="entry name" value="EutN_CcmL"/>
</dbReference>
<proteinExistence type="predicted"/>
<evidence type="ECO:0000256" key="1">
    <source>
        <dbReference type="ARBA" id="ARBA00024322"/>
    </source>
</evidence>
<dbReference type="Gene3D" id="2.40.50.220">
    <property type="entry name" value="EutN/Ccml"/>
    <property type="match status" value="1"/>
</dbReference>
<organism evidence="3">
    <name type="scientific">uncultured Alphaproteobacteria bacterium</name>
    <dbReference type="NCBI Taxonomy" id="91750"/>
    <lineage>
        <taxon>Bacteria</taxon>
        <taxon>Pseudomonadati</taxon>
        <taxon>Pseudomonadota</taxon>
        <taxon>Alphaproteobacteria</taxon>
        <taxon>environmental samples</taxon>
    </lineage>
</organism>
<dbReference type="PROSITE" id="PS51932">
    <property type="entry name" value="BMV"/>
    <property type="match status" value="1"/>
</dbReference>
<gene>
    <name evidence="3" type="primary">cchB</name>
    <name evidence="3" type="ORF">KL86APRO_10077</name>
</gene>
<dbReference type="CDD" id="cd01614">
    <property type="entry name" value="EutN_CcmL"/>
    <property type="match status" value="1"/>
</dbReference>
<evidence type="ECO:0000256" key="2">
    <source>
        <dbReference type="ARBA" id="ARBA00024446"/>
    </source>
</evidence>
<reference evidence="3" key="1">
    <citation type="submission" date="2016-04" db="EMBL/GenBank/DDBJ databases">
        <authorList>
            <person name="Evans L.H."/>
            <person name="Alamgir A."/>
            <person name="Owens N."/>
            <person name="Weber N.D."/>
            <person name="Virtaneva K."/>
            <person name="Barbian K."/>
            <person name="Babar A."/>
            <person name="Rosenke K."/>
        </authorList>
    </citation>
    <scope>NUCLEOTIDE SEQUENCE</scope>
    <source>
        <strain evidence="3">86</strain>
    </source>
</reference>
<keyword evidence="2" id="KW-1283">Bacterial microcompartment</keyword>
<dbReference type="Pfam" id="PF03319">
    <property type="entry name" value="EutN_CcmL"/>
    <property type="match status" value="1"/>
</dbReference>